<proteinExistence type="predicted"/>
<accession>A0A974NE65</accession>
<keyword evidence="3" id="KW-1185">Reference proteome</keyword>
<dbReference type="Proteomes" id="UP000595278">
    <property type="component" value="Chromosome"/>
</dbReference>
<evidence type="ECO:0000313" key="2">
    <source>
        <dbReference type="EMBL" id="QQP84752.1"/>
    </source>
</evidence>
<keyword evidence="1" id="KW-0732">Signal</keyword>
<gene>
    <name evidence="2" type="ORF">JHT90_10075</name>
</gene>
<evidence type="ECO:0000256" key="1">
    <source>
        <dbReference type="SAM" id="SignalP"/>
    </source>
</evidence>
<sequence>MAKDKIVGLVLLSFVSLVSVAEVAPALQITLEDTQKSDLKLTTTHFYGLQNRYNFNLFATGKGVVWDFSKLDLHTPKVIKISTEAVDCKDTPYQDSFPQAKDCLVSSNDSGGDKAKIYYYKTPGVLLGQVTVAGKKNESISDCDVVEDTQYPIFYGKKYNIVLNCNNGSGDKAKTQVVGEVVGEGTLILPNGKKVEDVLRVKSQLSFGNRRGEIKYSYYTKDAGIVLQSIGDSYIVINNYSE</sequence>
<protein>
    <submittedName>
        <fullName evidence="2">Uncharacterized protein</fullName>
    </submittedName>
</protein>
<name>A0A974NE65_9GAMM</name>
<dbReference type="RefSeq" id="WP_201090649.1">
    <property type="nucleotide sequence ID" value="NZ_CP067393.1"/>
</dbReference>
<evidence type="ECO:0000313" key="3">
    <source>
        <dbReference type="Proteomes" id="UP000595278"/>
    </source>
</evidence>
<dbReference type="AlphaFoldDB" id="A0A974NE65"/>
<dbReference type="EMBL" id="CP067393">
    <property type="protein sequence ID" value="QQP84752.1"/>
    <property type="molecule type" value="Genomic_DNA"/>
</dbReference>
<dbReference type="KEGG" id="eaz:JHT90_10075"/>
<organism evidence="2 3">
    <name type="scientific">Entomomonas asaccharolytica</name>
    <dbReference type="NCBI Taxonomy" id="2785331"/>
    <lineage>
        <taxon>Bacteria</taxon>
        <taxon>Pseudomonadati</taxon>
        <taxon>Pseudomonadota</taxon>
        <taxon>Gammaproteobacteria</taxon>
        <taxon>Pseudomonadales</taxon>
        <taxon>Pseudomonadaceae</taxon>
        <taxon>Entomomonas</taxon>
    </lineage>
</organism>
<feature type="signal peptide" evidence="1">
    <location>
        <begin position="1"/>
        <end position="21"/>
    </location>
</feature>
<reference evidence="2 3" key="1">
    <citation type="submission" date="2021-01" db="EMBL/GenBank/DDBJ databases">
        <title>Entomomonas sp. F2A isolated from a house cricket (Acheta domesticus).</title>
        <authorList>
            <person name="Spergser J."/>
            <person name="Busse H.-J."/>
        </authorList>
    </citation>
    <scope>NUCLEOTIDE SEQUENCE [LARGE SCALE GENOMIC DNA]</scope>
    <source>
        <strain evidence="2 3">F2A</strain>
    </source>
</reference>
<feature type="chain" id="PRO_5036985012" evidence="1">
    <location>
        <begin position="22"/>
        <end position="242"/>
    </location>
</feature>